<reference evidence="2" key="1">
    <citation type="submission" date="2020-08" db="EMBL/GenBank/DDBJ databases">
        <title>Spodoptera exigua strain:BAW_Kor-Di-RS1 Genome sequencing and assembly.</title>
        <authorList>
            <person name="Kim J."/>
            <person name="Nam H.Y."/>
            <person name="Kwon M."/>
            <person name="Choi J.H."/>
            <person name="Cho S.R."/>
            <person name="Kim G.-H."/>
        </authorList>
    </citation>
    <scope>NUCLEOTIDE SEQUENCE</scope>
    <source>
        <strain evidence="2">BAW_Kor-Di-RS1</strain>
        <tissue evidence="2">Whole-body</tissue>
    </source>
</reference>
<dbReference type="AlphaFoldDB" id="A0A835GIR9"/>
<gene>
    <name evidence="3" type="ORF">HF086_004245</name>
    <name evidence="2" type="ORF">HW555_005988</name>
</gene>
<comment type="caution">
    <text evidence="2">The sequence shown here is derived from an EMBL/GenBank/DDBJ whole genome shotgun (WGS) entry which is preliminary data.</text>
</comment>
<dbReference type="EMBL" id="JACEFF010000104">
    <property type="protein sequence ID" value="KAH9643984.1"/>
    <property type="molecule type" value="Genomic_DNA"/>
</dbReference>
<evidence type="ECO:0000256" key="1">
    <source>
        <dbReference type="SAM" id="MobiDB-lite"/>
    </source>
</evidence>
<reference evidence="3" key="2">
    <citation type="journal article" date="2021" name="G3 (Bethesda)">
        <title>Genome and transcriptome analysis of the beet armyworm Spodoptera exigua reveals targets for pest control. .</title>
        <authorList>
            <person name="Simon S."/>
            <person name="Breeschoten T."/>
            <person name="Jansen H.J."/>
            <person name="Dirks R.P."/>
            <person name="Schranz M.E."/>
            <person name="Ros V.I.D."/>
        </authorList>
    </citation>
    <scope>NUCLEOTIDE SEQUENCE</scope>
    <source>
        <strain evidence="3">TB_SE_WUR_2020</strain>
    </source>
</reference>
<evidence type="ECO:0000313" key="3">
    <source>
        <dbReference type="EMBL" id="KAH9643984.1"/>
    </source>
</evidence>
<organism evidence="2 4">
    <name type="scientific">Spodoptera exigua</name>
    <name type="common">Beet armyworm</name>
    <name type="synonym">Noctua fulgens</name>
    <dbReference type="NCBI Taxonomy" id="7107"/>
    <lineage>
        <taxon>Eukaryota</taxon>
        <taxon>Metazoa</taxon>
        <taxon>Ecdysozoa</taxon>
        <taxon>Arthropoda</taxon>
        <taxon>Hexapoda</taxon>
        <taxon>Insecta</taxon>
        <taxon>Pterygota</taxon>
        <taxon>Neoptera</taxon>
        <taxon>Endopterygota</taxon>
        <taxon>Lepidoptera</taxon>
        <taxon>Glossata</taxon>
        <taxon>Ditrysia</taxon>
        <taxon>Noctuoidea</taxon>
        <taxon>Noctuidae</taxon>
        <taxon>Amphipyrinae</taxon>
        <taxon>Spodoptera</taxon>
    </lineage>
</organism>
<accession>A0A835GIR9</accession>
<dbReference type="Proteomes" id="UP000814243">
    <property type="component" value="Unassembled WGS sequence"/>
</dbReference>
<feature type="compositionally biased region" description="Gly residues" evidence="1">
    <location>
        <begin position="57"/>
        <end position="71"/>
    </location>
</feature>
<dbReference type="Proteomes" id="UP000648187">
    <property type="component" value="Unassembled WGS sequence"/>
</dbReference>
<sequence>MRCSGNGQRQWTVTCEVSRFATGAPAERVGWLQNDVDAPSPAPSERASVPSLTSLEHGGGASDGSGPGVGRACGPLAGLGPLGPLGPLALPTLEPRA</sequence>
<protein>
    <submittedName>
        <fullName evidence="2">Uncharacterized protein</fullName>
    </submittedName>
</protein>
<evidence type="ECO:0000313" key="4">
    <source>
        <dbReference type="Proteomes" id="UP000648187"/>
    </source>
</evidence>
<dbReference type="EMBL" id="JACKWZ010000084">
    <property type="protein sequence ID" value="KAF9416759.1"/>
    <property type="molecule type" value="Genomic_DNA"/>
</dbReference>
<name>A0A835GIR9_SPOEX</name>
<feature type="region of interest" description="Disordered" evidence="1">
    <location>
        <begin position="31"/>
        <end position="97"/>
    </location>
</feature>
<evidence type="ECO:0000313" key="2">
    <source>
        <dbReference type="EMBL" id="KAF9416759.1"/>
    </source>
</evidence>
<proteinExistence type="predicted"/>
<keyword evidence="4" id="KW-1185">Reference proteome</keyword>